<comment type="caution">
    <text evidence="2">The sequence shown here is derived from an EMBL/GenBank/DDBJ whole genome shotgun (WGS) entry which is preliminary data.</text>
</comment>
<gene>
    <name evidence="2" type="ORF">GCM10009579_72710</name>
</gene>
<organism evidence="2 3">
    <name type="scientific">Streptomyces javensis</name>
    <dbReference type="NCBI Taxonomy" id="114698"/>
    <lineage>
        <taxon>Bacteria</taxon>
        <taxon>Bacillati</taxon>
        <taxon>Actinomycetota</taxon>
        <taxon>Actinomycetes</taxon>
        <taxon>Kitasatosporales</taxon>
        <taxon>Streptomycetaceae</taxon>
        <taxon>Streptomyces</taxon>
        <taxon>Streptomyces violaceusniger group</taxon>
    </lineage>
</organism>
<dbReference type="Proteomes" id="UP001500282">
    <property type="component" value="Unassembled WGS sequence"/>
</dbReference>
<evidence type="ECO:0000259" key="1">
    <source>
        <dbReference type="Pfam" id="PF23826"/>
    </source>
</evidence>
<feature type="domain" description="DUF7196" evidence="1">
    <location>
        <begin position="20"/>
        <end position="74"/>
    </location>
</feature>
<accession>A0ABN1XDJ9</accession>
<proteinExistence type="predicted"/>
<reference evidence="2 3" key="1">
    <citation type="journal article" date="2019" name="Int. J. Syst. Evol. Microbiol.">
        <title>The Global Catalogue of Microorganisms (GCM) 10K type strain sequencing project: providing services to taxonomists for standard genome sequencing and annotation.</title>
        <authorList>
            <consortium name="The Broad Institute Genomics Platform"/>
            <consortium name="The Broad Institute Genome Sequencing Center for Infectious Disease"/>
            <person name="Wu L."/>
            <person name="Ma J."/>
        </authorList>
    </citation>
    <scope>NUCLEOTIDE SEQUENCE [LARGE SCALE GENOMIC DNA]</scope>
    <source>
        <strain evidence="2 3">JCM 11448</strain>
    </source>
</reference>
<dbReference type="EMBL" id="BAAAIH010000059">
    <property type="protein sequence ID" value="GAA1295493.1"/>
    <property type="molecule type" value="Genomic_DNA"/>
</dbReference>
<protein>
    <recommendedName>
        <fullName evidence="1">DUF7196 domain-containing protein</fullName>
    </recommendedName>
</protein>
<name>A0ABN1XDJ9_9ACTN</name>
<dbReference type="Pfam" id="PF23826">
    <property type="entry name" value="DUF7196"/>
    <property type="match status" value="1"/>
</dbReference>
<dbReference type="InterPro" id="IPR055620">
    <property type="entry name" value="DUF7196"/>
</dbReference>
<evidence type="ECO:0000313" key="3">
    <source>
        <dbReference type="Proteomes" id="UP001500282"/>
    </source>
</evidence>
<evidence type="ECO:0000313" key="2">
    <source>
        <dbReference type="EMBL" id="GAA1295493.1"/>
    </source>
</evidence>
<sequence>MAGLTPTPHHRPEGKAGKTMACNCGGTAAQWPPQPVVVYELTLPDGTVRRYVTHQEADAANKRAGSTGVITAVTQ</sequence>
<keyword evidence="3" id="KW-1185">Reference proteome</keyword>